<gene>
    <name evidence="3" type="ORF">VSR73_31785</name>
</gene>
<comment type="caution">
    <text evidence="3">The sequence shown here is derived from an EMBL/GenBank/DDBJ whole genome shotgun (WGS) entry which is preliminary data.</text>
</comment>
<dbReference type="RefSeq" id="WP_342949540.1">
    <property type="nucleotide sequence ID" value="NZ_JAYMRV010000012.1"/>
</dbReference>
<reference evidence="3 4" key="1">
    <citation type="submission" date="2024-01" db="EMBL/GenBank/DDBJ databases">
        <title>The diversity of rhizobia nodulating Mimosa spp. in eleven states of Brazil covering several biomes is determined by host plant, location, and edaphic factors.</title>
        <authorList>
            <person name="Rouws L."/>
            <person name="Barauna A."/>
            <person name="Beukes C."/>
            <person name="De Faria S.M."/>
            <person name="Gross E."/>
            <person name="Dos Reis Junior F.B."/>
            <person name="Simon M."/>
            <person name="Maluk M."/>
            <person name="Odee D.W."/>
            <person name="Kenicer G."/>
            <person name="Young J.P.W."/>
            <person name="Reis V.M."/>
            <person name="Zilli J."/>
            <person name="James E.K."/>
        </authorList>
    </citation>
    <scope>NUCLEOTIDE SEQUENCE [LARGE SCALE GENOMIC DNA]</scope>
    <source>
        <strain evidence="3 4">JPY167</strain>
    </source>
</reference>
<sequence length="276" mass="30228">MPPRSSSRDARNAAGVTPPASHRTRLAGVARVCRKARALPSQLAHFVLPNLCPLCGNLTRATLCVCCDAAYWNEPRLRCTVCAMPLAHRRGSAGRARYRCEACTDAPPAFDATLALADYRAPLDLLARGLKFRARLALGEEFARRLALAAHDMCEEHDMPEIVVPVPLSRERLIERGYNQAWQIARPLARRLGTPADATLVRRILHTAPQSKLDRETRRRNVGRAFALARPLAGLHVGVVDDVMTSGATLDALAHTLKAAGARRVTNFVALRTPKD</sequence>
<dbReference type="Proteomes" id="UP001489897">
    <property type="component" value="Unassembled WGS sequence"/>
</dbReference>
<accession>A0ABU9RZX9</accession>
<feature type="compositionally biased region" description="Basic and acidic residues" evidence="2">
    <location>
        <begin position="1"/>
        <end position="11"/>
    </location>
</feature>
<dbReference type="PANTHER" id="PTHR47505:SF1">
    <property type="entry name" value="DNA UTILIZATION PROTEIN YHGH"/>
    <property type="match status" value="1"/>
</dbReference>
<dbReference type="InterPro" id="IPR000836">
    <property type="entry name" value="PRTase_dom"/>
</dbReference>
<dbReference type="SUPFAM" id="SSF53271">
    <property type="entry name" value="PRTase-like"/>
    <property type="match status" value="1"/>
</dbReference>
<proteinExistence type="inferred from homology"/>
<feature type="region of interest" description="Disordered" evidence="2">
    <location>
        <begin position="1"/>
        <end position="20"/>
    </location>
</feature>
<dbReference type="EMBL" id="JAYMRV010000012">
    <property type="protein sequence ID" value="MEM5425625.1"/>
    <property type="molecule type" value="Genomic_DNA"/>
</dbReference>
<comment type="similarity">
    <text evidence="1">Belongs to the ComF/GntX family.</text>
</comment>
<dbReference type="PANTHER" id="PTHR47505">
    <property type="entry name" value="DNA UTILIZATION PROTEIN YHGH"/>
    <property type="match status" value="1"/>
</dbReference>
<dbReference type="InterPro" id="IPR029057">
    <property type="entry name" value="PRTase-like"/>
</dbReference>
<evidence type="ECO:0000256" key="1">
    <source>
        <dbReference type="ARBA" id="ARBA00008007"/>
    </source>
</evidence>
<evidence type="ECO:0000256" key="2">
    <source>
        <dbReference type="SAM" id="MobiDB-lite"/>
    </source>
</evidence>
<evidence type="ECO:0000313" key="3">
    <source>
        <dbReference type="EMBL" id="MEM5425625.1"/>
    </source>
</evidence>
<keyword evidence="4" id="KW-1185">Reference proteome</keyword>
<dbReference type="Gene3D" id="3.40.50.2020">
    <property type="match status" value="1"/>
</dbReference>
<dbReference type="CDD" id="cd06223">
    <property type="entry name" value="PRTases_typeI"/>
    <property type="match status" value="1"/>
</dbReference>
<dbReference type="InterPro" id="IPR051910">
    <property type="entry name" value="ComF/GntX_DNA_util-trans"/>
</dbReference>
<evidence type="ECO:0000313" key="4">
    <source>
        <dbReference type="Proteomes" id="UP001489897"/>
    </source>
</evidence>
<organism evidence="3 4">
    <name type="scientific">Paraburkholderia ferrariae</name>
    <dbReference type="NCBI Taxonomy" id="386056"/>
    <lineage>
        <taxon>Bacteria</taxon>
        <taxon>Pseudomonadati</taxon>
        <taxon>Pseudomonadota</taxon>
        <taxon>Betaproteobacteria</taxon>
        <taxon>Burkholderiales</taxon>
        <taxon>Burkholderiaceae</taxon>
        <taxon>Paraburkholderia</taxon>
    </lineage>
</organism>
<name>A0ABU9RZX9_9BURK</name>
<protein>
    <submittedName>
        <fullName evidence="3">ComF family protein</fullName>
    </submittedName>
</protein>